<feature type="compositionally biased region" description="Basic and acidic residues" evidence="4">
    <location>
        <begin position="138"/>
        <end position="149"/>
    </location>
</feature>
<comment type="caution">
    <text evidence="6">The sequence shown here is derived from an EMBL/GenBank/DDBJ whole genome shotgun (WGS) entry which is preliminary data.</text>
</comment>
<organism evidence="6 7">
    <name type="scientific">Sphingomonas echinoides</name>
    <dbReference type="NCBI Taxonomy" id="59803"/>
    <lineage>
        <taxon>Bacteria</taxon>
        <taxon>Pseudomonadati</taxon>
        <taxon>Pseudomonadota</taxon>
        <taxon>Alphaproteobacteria</taxon>
        <taxon>Sphingomonadales</taxon>
        <taxon>Sphingomonadaceae</taxon>
        <taxon>Sphingomonas</taxon>
    </lineage>
</organism>
<dbReference type="Proteomes" id="UP001279660">
    <property type="component" value="Unassembled WGS sequence"/>
</dbReference>
<evidence type="ECO:0000256" key="4">
    <source>
        <dbReference type="SAM" id="MobiDB-lite"/>
    </source>
</evidence>
<keyword evidence="3" id="KW-0378">Hydrolase</keyword>
<evidence type="ECO:0000313" key="6">
    <source>
        <dbReference type="EMBL" id="MDX5982661.1"/>
    </source>
</evidence>
<sequence>MPLRFAGYAAIFDRVDRGGDVIRAGAFGADVPVVPLLWQHRGRAIGTIERIAPDQRGLRVIGRIDDARVARLVRGGALNGLSIGFRARGAVRGRVRELTAVDLVEVSLVAQPMQPLARVHMVEERATMPPPDLVPDPRQPRADEESDHG</sequence>
<evidence type="ECO:0000256" key="1">
    <source>
        <dbReference type="ARBA" id="ARBA00022612"/>
    </source>
</evidence>
<evidence type="ECO:0000256" key="3">
    <source>
        <dbReference type="ARBA" id="ARBA00022801"/>
    </source>
</evidence>
<dbReference type="RefSeq" id="WP_319625119.1">
    <property type="nucleotide sequence ID" value="NZ_JAWXXV010000001.1"/>
</dbReference>
<dbReference type="InterPro" id="IPR054613">
    <property type="entry name" value="Peptidase_S78_dom"/>
</dbReference>
<feature type="domain" description="Prohead serine protease" evidence="5">
    <location>
        <begin position="5"/>
        <end position="125"/>
    </location>
</feature>
<evidence type="ECO:0000256" key="2">
    <source>
        <dbReference type="ARBA" id="ARBA00022670"/>
    </source>
</evidence>
<reference evidence="6 7" key="1">
    <citation type="submission" date="2023-11" db="EMBL/GenBank/DDBJ databases">
        <title>MicrobeMod: A computational toolkit for identifying prokaryotic methylation and restriction-modification with nanopore sequencing.</title>
        <authorList>
            <person name="Crits-Christoph A."/>
            <person name="Kang S.C."/>
            <person name="Lee H."/>
            <person name="Ostrov N."/>
        </authorList>
    </citation>
    <scope>NUCLEOTIDE SEQUENCE [LARGE SCALE GENOMIC DNA]</scope>
    <source>
        <strain evidence="6 7">ATCC 14820</strain>
    </source>
</reference>
<name>A0ABU4PEL6_9SPHN</name>
<dbReference type="EMBL" id="JAWXXV010000001">
    <property type="protein sequence ID" value="MDX5982661.1"/>
    <property type="molecule type" value="Genomic_DNA"/>
</dbReference>
<protein>
    <submittedName>
        <fullName evidence="6">HK97 family phage prohead protease</fullName>
    </submittedName>
</protein>
<gene>
    <name evidence="6" type="ORF">SIL82_00180</name>
</gene>
<accession>A0ABU4PEL6</accession>
<feature type="region of interest" description="Disordered" evidence="4">
    <location>
        <begin position="126"/>
        <end position="149"/>
    </location>
</feature>
<dbReference type="GO" id="GO:0006508">
    <property type="term" value="P:proteolysis"/>
    <property type="evidence" value="ECO:0007669"/>
    <property type="project" value="UniProtKB-KW"/>
</dbReference>
<evidence type="ECO:0000259" key="5">
    <source>
        <dbReference type="Pfam" id="PF04586"/>
    </source>
</evidence>
<proteinExistence type="predicted"/>
<dbReference type="Pfam" id="PF04586">
    <property type="entry name" value="Peptidase_S78"/>
    <property type="match status" value="1"/>
</dbReference>
<evidence type="ECO:0000313" key="7">
    <source>
        <dbReference type="Proteomes" id="UP001279660"/>
    </source>
</evidence>
<keyword evidence="2 6" id="KW-0645">Protease</keyword>
<dbReference type="SUPFAM" id="SSF50789">
    <property type="entry name" value="Herpes virus serine proteinase, assemblin"/>
    <property type="match status" value="1"/>
</dbReference>
<dbReference type="GO" id="GO:0008233">
    <property type="term" value="F:peptidase activity"/>
    <property type="evidence" value="ECO:0007669"/>
    <property type="project" value="UniProtKB-KW"/>
</dbReference>
<keyword evidence="7" id="KW-1185">Reference proteome</keyword>
<keyword evidence="1" id="KW-1188">Viral release from host cell</keyword>